<evidence type="ECO:0000256" key="4">
    <source>
        <dbReference type="SAM" id="MobiDB-lite"/>
    </source>
</evidence>
<protein>
    <recommendedName>
        <fullName evidence="3">Translation machinery-associated protein 22</fullName>
    </recommendedName>
</protein>
<organism evidence="6 7">
    <name type="scientific">Zalerion maritima</name>
    <dbReference type="NCBI Taxonomy" id="339359"/>
    <lineage>
        <taxon>Eukaryota</taxon>
        <taxon>Fungi</taxon>
        <taxon>Dikarya</taxon>
        <taxon>Ascomycota</taxon>
        <taxon>Pezizomycotina</taxon>
        <taxon>Sordariomycetes</taxon>
        <taxon>Lulworthiomycetidae</taxon>
        <taxon>Lulworthiales</taxon>
        <taxon>Lulworthiaceae</taxon>
        <taxon>Zalerion</taxon>
    </lineage>
</organism>
<dbReference type="Pfam" id="PF01253">
    <property type="entry name" value="SUI1"/>
    <property type="match status" value="1"/>
</dbReference>
<dbReference type="EMBL" id="JAKWBI020000061">
    <property type="protein sequence ID" value="KAJ2904152.1"/>
    <property type="molecule type" value="Genomic_DNA"/>
</dbReference>
<comment type="caution">
    <text evidence="6">The sequence shown here is derived from an EMBL/GenBank/DDBJ whole genome shotgun (WGS) entry which is preliminary data.</text>
</comment>
<proteinExistence type="inferred from homology"/>
<dbReference type="GO" id="GO:0001731">
    <property type="term" value="P:formation of translation preinitiation complex"/>
    <property type="evidence" value="ECO:0007669"/>
    <property type="project" value="TreeGrafter"/>
</dbReference>
<evidence type="ECO:0000256" key="3">
    <source>
        <dbReference type="ARBA" id="ARBA00020058"/>
    </source>
</evidence>
<comment type="subunit">
    <text evidence="2">Interacts with the 40S ribosomal subunit.</text>
</comment>
<dbReference type="Proteomes" id="UP001201980">
    <property type="component" value="Unassembled WGS sequence"/>
</dbReference>
<dbReference type="PROSITE" id="PS50296">
    <property type="entry name" value="SUI1"/>
    <property type="match status" value="1"/>
</dbReference>
<comment type="similarity">
    <text evidence="1">Belongs to the DENR family.</text>
</comment>
<keyword evidence="7" id="KW-1185">Reference proteome</keyword>
<accession>A0AAD5WV20</accession>
<dbReference type="GO" id="GO:0003729">
    <property type="term" value="F:mRNA binding"/>
    <property type="evidence" value="ECO:0007669"/>
    <property type="project" value="TreeGrafter"/>
</dbReference>
<gene>
    <name evidence="6" type="ORF">MKZ38_008773</name>
</gene>
<dbReference type="PANTHER" id="PTHR12789:SF0">
    <property type="entry name" value="DENSITY-REGULATED PROTEIN"/>
    <property type="match status" value="1"/>
</dbReference>
<feature type="domain" description="SUI1" evidence="5">
    <location>
        <begin position="53"/>
        <end position="124"/>
    </location>
</feature>
<dbReference type="Gene3D" id="3.30.780.10">
    <property type="entry name" value="SUI1-like domain"/>
    <property type="match status" value="1"/>
</dbReference>
<dbReference type="InterPro" id="IPR046447">
    <property type="entry name" value="DENR_C"/>
</dbReference>
<feature type="region of interest" description="Disordered" evidence="4">
    <location>
        <begin position="29"/>
        <end position="50"/>
    </location>
</feature>
<dbReference type="AlphaFoldDB" id="A0AAD5WV20"/>
<dbReference type="InterPro" id="IPR050318">
    <property type="entry name" value="DENR/SUI1_TIF"/>
</dbReference>
<dbReference type="PANTHER" id="PTHR12789">
    <property type="entry name" value="DENSITY-REGULATED PROTEIN HOMOLOG"/>
    <property type="match status" value="1"/>
</dbReference>
<dbReference type="InterPro" id="IPR001950">
    <property type="entry name" value="SUI1"/>
</dbReference>
<sequence>MHESIWSADALEAATSTLSLEAQERVAKDAKKKERKAEAAEQKEAEKRAASMVTIKRVERTKRKFVTSVAGLEAFNLEPKKVSKDIKKKFATGASATQMPAGGEEIIVQGDLGDDIHDFLLYKYKDAIPEDNIEVV</sequence>
<reference evidence="6" key="1">
    <citation type="submission" date="2022-07" db="EMBL/GenBank/DDBJ databases">
        <title>Draft genome sequence of Zalerion maritima ATCC 34329, a (micro)plastics degrading marine fungus.</title>
        <authorList>
            <person name="Paco A."/>
            <person name="Goncalves M.F.M."/>
            <person name="Rocha-Santos T.A.P."/>
            <person name="Alves A."/>
        </authorList>
    </citation>
    <scope>NUCLEOTIDE SEQUENCE</scope>
    <source>
        <strain evidence="6">ATCC 34329</strain>
    </source>
</reference>
<dbReference type="CDD" id="cd11607">
    <property type="entry name" value="DENR_C"/>
    <property type="match status" value="1"/>
</dbReference>
<evidence type="ECO:0000313" key="6">
    <source>
        <dbReference type="EMBL" id="KAJ2904152.1"/>
    </source>
</evidence>
<feature type="compositionally biased region" description="Basic and acidic residues" evidence="4">
    <location>
        <begin position="29"/>
        <end position="49"/>
    </location>
</feature>
<evidence type="ECO:0000256" key="1">
    <source>
        <dbReference type="ARBA" id="ARBA00007514"/>
    </source>
</evidence>
<name>A0AAD5WV20_9PEZI</name>
<dbReference type="InterPro" id="IPR036877">
    <property type="entry name" value="SUI1_dom_sf"/>
</dbReference>
<dbReference type="GO" id="GO:0002188">
    <property type="term" value="P:translation reinitiation"/>
    <property type="evidence" value="ECO:0007669"/>
    <property type="project" value="TreeGrafter"/>
</dbReference>
<evidence type="ECO:0000256" key="2">
    <source>
        <dbReference type="ARBA" id="ARBA00011742"/>
    </source>
</evidence>
<evidence type="ECO:0000259" key="5">
    <source>
        <dbReference type="PROSITE" id="PS50296"/>
    </source>
</evidence>
<evidence type="ECO:0000313" key="7">
    <source>
        <dbReference type="Proteomes" id="UP001201980"/>
    </source>
</evidence>
<dbReference type="GO" id="GO:0003743">
    <property type="term" value="F:translation initiation factor activity"/>
    <property type="evidence" value="ECO:0007669"/>
    <property type="project" value="InterPro"/>
</dbReference>
<dbReference type="SUPFAM" id="SSF55159">
    <property type="entry name" value="eIF1-like"/>
    <property type="match status" value="1"/>
</dbReference>